<evidence type="ECO:0000313" key="3">
    <source>
        <dbReference type="Proteomes" id="UP000582231"/>
    </source>
</evidence>
<comment type="caution">
    <text evidence="2">The sequence shown here is derived from an EMBL/GenBank/DDBJ whole genome shotgun (WGS) entry which is preliminary data.</text>
</comment>
<dbReference type="Proteomes" id="UP000582231">
    <property type="component" value="Unassembled WGS sequence"/>
</dbReference>
<protein>
    <submittedName>
        <fullName evidence="2">Phosphohistidine swiveling domain-containing protein</fullName>
    </submittedName>
</protein>
<evidence type="ECO:0000313" key="2">
    <source>
        <dbReference type="EMBL" id="NYD31600.1"/>
    </source>
</evidence>
<gene>
    <name evidence="2" type="ORF">BJ958_003146</name>
</gene>
<dbReference type="GO" id="GO:0016772">
    <property type="term" value="F:transferase activity, transferring phosphorus-containing groups"/>
    <property type="evidence" value="ECO:0007669"/>
    <property type="project" value="InterPro"/>
</dbReference>
<dbReference type="InterPro" id="IPR036637">
    <property type="entry name" value="Phosphohistidine_dom_sf"/>
</dbReference>
<dbReference type="PANTHER" id="PTHR43615:SF1">
    <property type="entry name" value="PPDK_N DOMAIN-CONTAINING PROTEIN"/>
    <property type="match status" value="1"/>
</dbReference>
<dbReference type="SUPFAM" id="SSF52009">
    <property type="entry name" value="Phosphohistidine domain"/>
    <property type="match status" value="1"/>
</dbReference>
<feature type="domain" description="PEP-utilising enzyme mobile" evidence="1">
    <location>
        <begin position="703"/>
        <end position="774"/>
    </location>
</feature>
<dbReference type="InterPro" id="IPR008279">
    <property type="entry name" value="PEP-util_enz_mobile_dom"/>
</dbReference>
<sequence>MRVLITGVATEDGRDVARLLLAAGHEVVGVGQHRYLDPGVTVVADVAAAGSVDAVVHLGGGPLRVAPGTRVVLPTPLGGTHAAAAALSSAGAEVVVVEVAPVAGRRTDRAALQTLADLLASDSAALQVVHHDDLNRALAAAVSAEPAGPFTLAAPGTVTGTEARKLLQVAGVKPAVPGVSARPAAPLAESAVPAGFGYGWTAREAVEDLVRGLRGTRITKRGAEVESGRFGLPTYVVPNNLPASDGGTLVAAGPEDLQGEFDTLLDPRLAVLTATNTSEALPGPLTPMSLDLQLGAQRISNEGMGRMLALEGAALEQQTSLVLGVLGHCVYINASVGVNIVENMPGWDEATVRKDVYGNIPEDVVFRPQGGPPMPTGLASRIATFTATSRVIARARKFKEEAEAVHAAAVAESLGAEQVAALSDDQLHTRALLWRDRLAHAWSVASIGVMMTSAADGIHERGKNPEHVAVDVELLESARTMLAVERLADELRGDDHLLKLAREGDVEALRAASPAFSAALDAQLAVMGHRGPGECELENPSFSDRPAHLVGSAAAAAARPAAAREAVPAMRSRTGKMAAGAILARERARDGVVRYTHDLRLAVRERGNRLVAAGRLAAADDAFYLTLDELFVDPSSLDERVARRRAERVRLQGVRMPDVVVGTWAPEGVHSGVGVGDTIGGIGVSAGVVEGRVRVLRSPDDDIEPDEVLVASVTDVGHTAMFGYAAAVVTDIGGAASHAAIVAREFAIPCVVDTKHASTSLADGMLVRVDGAAGTVEVLEG</sequence>
<dbReference type="SUPFAM" id="SSF51735">
    <property type="entry name" value="NAD(P)-binding Rossmann-fold domains"/>
    <property type="match status" value="1"/>
</dbReference>
<dbReference type="EMBL" id="JACCBF010000001">
    <property type="protein sequence ID" value="NYD31600.1"/>
    <property type="molecule type" value="Genomic_DNA"/>
</dbReference>
<dbReference type="RefSeq" id="WP_179727887.1">
    <property type="nucleotide sequence ID" value="NZ_BAABEF010000001.1"/>
</dbReference>
<dbReference type="InterPro" id="IPR036291">
    <property type="entry name" value="NAD(P)-bd_dom_sf"/>
</dbReference>
<organism evidence="2 3">
    <name type="scientific">Nocardioides kongjuensis</name>
    <dbReference type="NCBI Taxonomy" id="349522"/>
    <lineage>
        <taxon>Bacteria</taxon>
        <taxon>Bacillati</taxon>
        <taxon>Actinomycetota</taxon>
        <taxon>Actinomycetes</taxon>
        <taxon>Propionibacteriales</taxon>
        <taxon>Nocardioidaceae</taxon>
        <taxon>Nocardioides</taxon>
    </lineage>
</organism>
<keyword evidence="3" id="KW-1185">Reference proteome</keyword>
<dbReference type="Gene3D" id="3.40.50.720">
    <property type="entry name" value="NAD(P)-binding Rossmann-like Domain"/>
    <property type="match status" value="1"/>
</dbReference>
<accession>A0A852RRV5</accession>
<dbReference type="InterPro" id="IPR051549">
    <property type="entry name" value="PEP_Utilizing_Enz"/>
</dbReference>
<reference evidence="2 3" key="1">
    <citation type="submission" date="2020-07" db="EMBL/GenBank/DDBJ databases">
        <title>Sequencing the genomes of 1000 actinobacteria strains.</title>
        <authorList>
            <person name="Klenk H.-P."/>
        </authorList>
    </citation>
    <scope>NUCLEOTIDE SEQUENCE [LARGE SCALE GENOMIC DNA]</scope>
    <source>
        <strain evidence="2 3">DSM 19082</strain>
    </source>
</reference>
<evidence type="ECO:0000259" key="1">
    <source>
        <dbReference type="Pfam" id="PF00391"/>
    </source>
</evidence>
<proteinExistence type="predicted"/>
<dbReference type="PANTHER" id="PTHR43615">
    <property type="entry name" value="PHOSPHOENOLPYRUVATE SYNTHASE-RELATED"/>
    <property type="match status" value="1"/>
</dbReference>
<name>A0A852RRV5_9ACTN</name>
<dbReference type="Pfam" id="PF00391">
    <property type="entry name" value="PEP-utilizers"/>
    <property type="match status" value="1"/>
</dbReference>
<dbReference type="Gene3D" id="3.50.30.10">
    <property type="entry name" value="Phosphohistidine domain"/>
    <property type="match status" value="1"/>
</dbReference>
<dbReference type="AlphaFoldDB" id="A0A852RRV5"/>